<evidence type="ECO:0000313" key="4">
    <source>
        <dbReference type="Proteomes" id="UP000002066"/>
    </source>
</evidence>
<organism evidence="3 4">
    <name type="scientific">Streptomyces pratensis (strain ATCC 33331 / IAF-45CD)</name>
    <dbReference type="NCBI Taxonomy" id="591167"/>
    <lineage>
        <taxon>Bacteria</taxon>
        <taxon>Bacillati</taxon>
        <taxon>Actinomycetota</taxon>
        <taxon>Actinomycetes</taxon>
        <taxon>Kitasatosporales</taxon>
        <taxon>Streptomycetaceae</taxon>
        <taxon>Streptomyces</taxon>
    </lineage>
</organism>
<reference evidence="3 4" key="1">
    <citation type="submission" date="2011-01" db="EMBL/GenBank/DDBJ databases">
        <title>Complete sequence of chromosome of Streptomyces flavogriseus ATCC 33331.</title>
        <authorList>
            <consortium name="US DOE Joint Genome Institute"/>
            <person name="Lucas S."/>
            <person name="Copeland A."/>
            <person name="Lapidus A."/>
            <person name="Cheng J.-F."/>
            <person name="Goodwin L."/>
            <person name="Pitluck S."/>
            <person name="Davenport K."/>
            <person name="Detter J.C."/>
            <person name="Han C."/>
            <person name="Tapia R."/>
            <person name="Land M."/>
            <person name="Hauser L."/>
            <person name="Kyrpides N."/>
            <person name="Ivanova N."/>
            <person name="Ovchinnikova G."/>
            <person name="Pagani I."/>
            <person name="Brumm P."/>
            <person name="Mead D."/>
            <person name="Woyke T."/>
        </authorList>
    </citation>
    <scope>NUCLEOTIDE SEQUENCE [LARGE SCALE GENOMIC DNA]</scope>
    <source>
        <strain evidence="4">ATCC 33331 / IAF-45CD</strain>
    </source>
</reference>
<dbReference type="KEGG" id="sfa:Sfla_0739"/>
<dbReference type="EMBL" id="CP002475">
    <property type="protein sequence ID" value="ADW02201.1"/>
    <property type="molecule type" value="Genomic_DNA"/>
</dbReference>
<feature type="chain" id="PRO_5034023336" evidence="2">
    <location>
        <begin position="44"/>
        <end position="143"/>
    </location>
</feature>
<sequence length="143" mass="14580">MAAMTRVRTRTDRRRSGNGLLTAPVWALILLAVFLCCSPAATAAPRAEAPSASAVRAFTPVQAPAVSVVVADAPDERGIGSSCHGPVDHTTAVVLPGHPAPLAPPCPSASSRTAPLTGADAIRGPSNDSVGSVDQLRLQVQRT</sequence>
<feature type="compositionally biased region" description="Pro residues" evidence="1">
    <location>
        <begin position="98"/>
        <end position="107"/>
    </location>
</feature>
<keyword evidence="2" id="KW-0732">Signal</keyword>
<feature type="region of interest" description="Disordered" evidence="1">
    <location>
        <begin position="95"/>
        <end position="143"/>
    </location>
</feature>
<evidence type="ECO:0000313" key="3">
    <source>
        <dbReference type="EMBL" id="ADW02201.1"/>
    </source>
</evidence>
<dbReference type="AlphaFoldDB" id="A0A8D3WEL6"/>
<dbReference type="Proteomes" id="UP000002066">
    <property type="component" value="Chromosome"/>
</dbReference>
<feature type="compositionally biased region" description="Polar residues" evidence="1">
    <location>
        <begin position="126"/>
        <end position="143"/>
    </location>
</feature>
<evidence type="ECO:0000256" key="1">
    <source>
        <dbReference type="SAM" id="MobiDB-lite"/>
    </source>
</evidence>
<protein>
    <submittedName>
        <fullName evidence="3">Uncharacterized protein</fullName>
    </submittedName>
</protein>
<feature type="signal peptide" evidence="2">
    <location>
        <begin position="1"/>
        <end position="43"/>
    </location>
</feature>
<gene>
    <name evidence="3" type="ordered locus">Sfla_0739</name>
</gene>
<proteinExistence type="predicted"/>
<evidence type="ECO:0000256" key="2">
    <source>
        <dbReference type="SAM" id="SignalP"/>
    </source>
</evidence>
<dbReference type="OrthoDB" id="4333277at2"/>
<accession>A0A8D3WEL6</accession>
<name>A0A8D3WEL6_STRFA</name>